<feature type="transmembrane region" description="Helical" evidence="1">
    <location>
        <begin position="20"/>
        <end position="40"/>
    </location>
</feature>
<organism evidence="2 3">
    <name type="scientific">Cutaneotrichosporon oleaginosum</name>
    <dbReference type="NCBI Taxonomy" id="879819"/>
    <lineage>
        <taxon>Eukaryota</taxon>
        <taxon>Fungi</taxon>
        <taxon>Dikarya</taxon>
        <taxon>Basidiomycota</taxon>
        <taxon>Agaricomycotina</taxon>
        <taxon>Tremellomycetes</taxon>
        <taxon>Trichosporonales</taxon>
        <taxon>Trichosporonaceae</taxon>
        <taxon>Cutaneotrichosporon</taxon>
    </lineage>
</organism>
<reference evidence="2 3" key="1">
    <citation type="submission" date="2015-03" db="EMBL/GenBank/DDBJ databases">
        <title>Genomics and transcriptomics of the oil-accumulating basidiomycete yeast T. oleaginosus allow insights into substrate utilization and the diverse evolutionary trajectories of mating systems in fungi.</title>
        <authorList>
            <consortium name="DOE Joint Genome Institute"/>
            <person name="Kourist R."/>
            <person name="Kracht O."/>
            <person name="Bracharz F."/>
            <person name="Lipzen A."/>
            <person name="Nolan M."/>
            <person name="Ohm R."/>
            <person name="Grigoriev I."/>
            <person name="Sun S."/>
            <person name="Heitman J."/>
            <person name="Bruck T."/>
            <person name="Nowrousian M."/>
        </authorList>
    </citation>
    <scope>NUCLEOTIDE SEQUENCE [LARGE SCALE GENOMIC DNA]</scope>
    <source>
        <strain evidence="2 3">IBC0246</strain>
    </source>
</reference>
<evidence type="ECO:0000313" key="3">
    <source>
        <dbReference type="Proteomes" id="UP000053611"/>
    </source>
</evidence>
<accession>A0A0J0XEU1</accession>
<keyword evidence="1" id="KW-0472">Membrane</keyword>
<dbReference type="EMBL" id="KQ087254">
    <property type="protein sequence ID" value="KLT39585.1"/>
    <property type="molecule type" value="Genomic_DNA"/>
</dbReference>
<name>A0A0J0XEU1_9TREE</name>
<gene>
    <name evidence="2" type="ORF">CC85DRAFT_288381</name>
</gene>
<sequence length="56" mass="6078">MAFYPTYPHSYYPPQAIAPVLAPVVTPMAAVFFGVGYYPAEYGGVPPPAYVVVRAR</sequence>
<evidence type="ECO:0000256" key="1">
    <source>
        <dbReference type="SAM" id="Phobius"/>
    </source>
</evidence>
<keyword evidence="3" id="KW-1185">Reference proteome</keyword>
<evidence type="ECO:0000313" key="2">
    <source>
        <dbReference type="EMBL" id="KLT39585.1"/>
    </source>
</evidence>
<protein>
    <submittedName>
        <fullName evidence="2">Uncharacterized protein</fullName>
    </submittedName>
</protein>
<dbReference type="Proteomes" id="UP000053611">
    <property type="component" value="Unassembled WGS sequence"/>
</dbReference>
<keyword evidence="1" id="KW-0812">Transmembrane</keyword>
<proteinExistence type="predicted"/>
<keyword evidence="1" id="KW-1133">Transmembrane helix</keyword>
<dbReference type="AlphaFoldDB" id="A0A0J0XEU1"/>